<dbReference type="GO" id="GO:0030490">
    <property type="term" value="P:maturation of SSU-rRNA"/>
    <property type="evidence" value="ECO:0007669"/>
    <property type="project" value="TreeGrafter"/>
</dbReference>
<dbReference type="Proteomes" id="UP000187455">
    <property type="component" value="Unassembled WGS sequence"/>
</dbReference>
<name>A0A1R0GPP7_9FUNG</name>
<gene>
    <name evidence="3" type="ORF">AYI68_g7088</name>
</gene>
<evidence type="ECO:0000313" key="3">
    <source>
        <dbReference type="EMBL" id="OLY78854.1"/>
    </source>
</evidence>
<comment type="caution">
    <text evidence="3">The sequence shown here is derived from an EMBL/GenBank/DDBJ whole genome shotgun (WGS) entry which is preliminary data.</text>
</comment>
<evidence type="ECO:0000259" key="2">
    <source>
        <dbReference type="Pfam" id="PF04194"/>
    </source>
</evidence>
<dbReference type="PANTHER" id="PTHR47524:SF1">
    <property type="entry name" value="20S RRNA ACCUMULATION PROTEIN 4"/>
    <property type="match status" value="1"/>
</dbReference>
<proteinExistence type="predicted"/>
<dbReference type="OrthoDB" id="443682at2759"/>
<dbReference type="Pfam" id="PF04194">
    <property type="entry name" value="PDCD2_C"/>
    <property type="match status" value="1"/>
</dbReference>
<feature type="domain" description="Programmed cell death protein 2 C-terminal" evidence="2">
    <location>
        <begin position="250"/>
        <end position="396"/>
    </location>
</feature>
<reference evidence="3 4" key="1">
    <citation type="journal article" date="2016" name="Mol. Biol. Evol.">
        <title>Genome-Wide Survey of Gut Fungi (Harpellales) Reveals the First Horizontally Transferred Ubiquitin Gene from a Mosquito Host.</title>
        <authorList>
            <person name="Wang Y."/>
            <person name="White M.M."/>
            <person name="Kvist S."/>
            <person name="Moncalvo J.M."/>
        </authorList>
    </citation>
    <scope>NUCLEOTIDE SEQUENCE [LARGE SCALE GENOMIC DNA]</scope>
    <source>
        <strain evidence="3 4">ALG-7-W6</strain>
    </source>
</reference>
<evidence type="ECO:0000313" key="4">
    <source>
        <dbReference type="Proteomes" id="UP000187455"/>
    </source>
</evidence>
<dbReference type="GO" id="GO:0005737">
    <property type="term" value="C:cytoplasm"/>
    <property type="evidence" value="ECO:0007669"/>
    <property type="project" value="InterPro"/>
</dbReference>
<dbReference type="AlphaFoldDB" id="A0A1R0GPP7"/>
<dbReference type="InterPro" id="IPR007320">
    <property type="entry name" value="PDCD2_C"/>
</dbReference>
<dbReference type="PANTHER" id="PTHR47524">
    <property type="entry name" value="20S RRNA ACCUMULATION PROTEIN 4"/>
    <property type="match status" value="1"/>
</dbReference>
<accession>A0A1R0GPP7</accession>
<organism evidence="3 4">
    <name type="scientific">Smittium mucronatum</name>
    <dbReference type="NCBI Taxonomy" id="133383"/>
    <lineage>
        <taxon>Eukaryota</taxon>
        <taxon>Fungi</taxon>
        <taxon>Fungi incertae sedis</taxon>
        <taxon>Zoopagomycota</taxon>
        <taxon>Kickxellomycotina</taxon>
        <taxon>Harpellomycetes</taxon>
        <taxon>Harpellales</taxon>
        <taxon>Legeriomycetaceae</taxon>
        <taxon>Smittium</taxon>
    </lineage>
</organism>
<protein>
    <submittedName>
        <fullName evidence="3">Programmed cell death protein 2-like</fullName>
    </submittedName>
</protein>
<sequence>MLDYVLLSYADGAQELADASDPYISKLGGKPTWLSEKENVHYPEKSIVLCDSCGELLVLLFQLYAPLPDSPYDRFLYLWGCMQKSCMESPGSFKVLRGHLLNIEYLEKLAKTKKTKKKPAKKSSGKQVVSKKPPAKINFGSIWDNDTEELDFNPTQLQSLKSSLAIVQPKSTEIGDLELDIKYLKISQNSSISSDLPYVPGQYVYSEYEKLDAGCKLDEYNNASSGDSETGDEQWTAEQYEATVLPSGIDTALDNFMGIISQNPEQVIRYQFGGTPLLYSTNDQVSSLLLTPGSSCDPLVEHRFGLISDDEKDDEKSSNTKYSPKNVPRCPHCNGKRTFELSVLPSIIHILHLSNLANSHRDVESSKLRGKQFLESINDGMEFGTLLVFVCENDCHFGTSCLPVSERDLARFSVPQYYQEIVYTQLESH</sequence>
<keyword evidence="4" id="KW-1185">Reference proteome</keyword>
<dbReference type="EMBL" id="LSSL01005398">
    <property type="protein sequence ID" value="OLY78854.1"/>
    <property type="molecule type" value="Genomic_DNA"/>
</dbReference>
<dbReference type="STRING" id="133383.A0A1R0GPP7"/>
<feature type="region of interest" description="Disordered" evidence="1">
    <location>
        <begin position="307"/>
        <end position="327"/>
    </location>
</feature>
<evidence type="ECO:0000256" key="1">
    <source>
        <dbReference type="SAM" id="MobiDB-lite"/>
    </source>
</evidence>